<gene>
    <name evidence="4" type="ORF">GTS_26740</name>
</gene>
<comment type="caution">
    <text evidence="4">The sequence shown here is derived from an EMBL/GenBank/DDBJ whole genome shotgun (WGS) entry which is preliminary data.</text>
</comment>
<evidence type="ECO:0000313" key="5">
    <source>
        <dbReference type="Proteomes" id="UP000298860"/>
    </source>
</evidence>
<dbReference type="RefSeq" id="WP_137814135.1">
    <property type="nucleotide sequence ID" value="NZ_BJFL01000011.1"/>
</dbReference>
<dbReference type="FunFam" id="3.40.50.720:FF:000084">
    <property type="entry name" value="Short-chain dehydrogenase reductase"/>
    <property type="match status" value="1"/>
</dbReference>
<dbReference type="InterPro" id="IPR020904">
    <property type="entry name" value="Sc_DH/Rdtase_CS"/>
</dbReference>
<dbReference type="PRINTS" id="PR00080">
    <property type="entry name" value="SDRFAMILY"/>
</dbReference>
<dbReference type="InterPro" id="IPR057326">
    <property type="entry name" value="KR_dom"/>
</dbReference>
<dbReference type="PRINTS" id="PR00081">
    <property type="entry name" value="GDHRDH"/>
</dbReference>
<dbReference type="Proteomes" id="UP000298860">
    <property type="component" value="Unassembled WGS sequence"/>
</dbReference>
<comment type="similarity">
    <text evidence="1">Belongs to the short-chain dehydrogenases/reductases (SDR) family.</text>
</comment>
<accession>A0A4D4J3G6</accession>
<evidence type="ECO:0000256" key="2">
    <source>
        <dbReference type="ARBA" id="ARBA00023002"/>
    </source>
</evidence>
<name>A0A4D4J3G6_9PSEU</name>
<reference evidence="5" key="1">
    <citation type="submission" date="2019-04" db="EMBL/GenBank/DDBJ databases">
        <title>Draft genome sequence of Pseudonocardiaceae bacterium SL3-2-4.</title>
        <authorList>
            <person name="Ningsih F."/>
            <person name="Yokota A."/>
            <person name="Sakai Y."/>
            <person name="Nanatani K."/>
            <person name="Yabe S."/>
            <person name="Oetari A."/>
            <person name="Sjamsuridzal W."/>
        </authorList>
    </citation>
    <scope>NUCLEOTIDE SEQUENCE [LARGE SCALE GENOMIC DNA]</scope>
    <source>
        <strain evidence="5">SL3-2-4</strain>
    </source>
</reference>
<dbReference type="InterPro" id="IPR036291">
    <property type="entry name" value="NAD(P)-bd_dom_sf"/>
</dbReference>
<dbReference type="Pfam" id="PF13561">
    <property type="entry name" value="adh_short_C2"/>
    <property type="match status" value="1"/>
</dbReference>
<proteinExistence type="inferred from homology"/>
<keyword evidence="5" id="KW-1185">Reference proteome</keyword>
<dbReference type="PANTHER" id="PTHR42760">
    <property type="entry name" value="SHORT-CHAIN DEHYDROGENASES/REDUCTASES FAMILY MEMBER"/>
    <property type="match status" value="1"/>
</dbReference>
<dbReference type="EMBL" id="BJFL01000011">
    <property type="protein sequence ID" value="GDY31041.1"/>
    <property type="molecule type" value="Genomic_DNA"/>
</dbReference>
<dbReference type="PANTHER" id="PTHR42760:SF40">
    <property type="entry name" value="3-OXOACYL-[ACYL-CARRIER-PROTEIN] REDUCTASE, CHLOROPLASTIC"/>
    <property type="match status" value="1"/>
</dbReference>
<dbReference type="AlphaFoldDB" id="A0A4D4J3G6"/>
<evidence type="ECO:0000256" key="1">
    <source>
        <dbReference type="ARBA" id="ARBA00006484"/>
    </source>
</evidence>
<dbReference type="SUPFAM" id="SSF51735">
    <property type="entry name" value="NAD(P)-binding Rossmann-fold domains"/>
    <property type="match status" value="1"/>
</dbReference>
<dbReference type="SMART" id="SM00822">
    <property type="entry name" value="PKS_KR"/>
    <property type="match status" value="1"/>
</dbReference>
<dbReference type="InterPro" id="IPR002347">
    <property type="entry name" value="SDR_fam"/>
</dbReference>
<dbReference type="GO" id="GO:0016616">
    <property type="term" value="F:oxidoreductase activity, acting on the CH-OH group of donors, NAD or NADP as acceptor"/>
    <property type="evidence" value="ECO:0007669"/>
    <property type="project" value="UniProtKB-ARBA"/>
</dbReference>
<organism evidence="4 5">
    <name type="scientific">Gandjariella thermophila</name>
    <dbReference type="NCBI Taxonomy" id="1931992"/>
    <lineage>
        <taxon>Bacteria</taxon>
        <taxon>Bacillati</taxon>
        <taxon>Actinomycetota</taxon>
        <taxon>Actinomycetes</taxon>
        <taxon>Pseudonocardiales</taxon>
        <taxon>Pseudonocardiaceae</taxon>
        <taxon>Gandjariella</taxon>
    </lineage>
</organism>
<keyword evidence="2" id="KW-0560">Oxidoreductase</keyword>
<dbReference type="GO" id="GO:0030497">
    <property type="term" value="P:fatty acid elongation"/>
    <property type="evidence" value="ECO:0007669"/>
    <property type="project" value="TreeGrafter"/>
</dbReference>
<evidence type="ECO:0000313" key="4">
    <source>
        <dbReference type="EMBL" id="GDY31041.1"/>
    </source>
</evidence>
<dbReference type="OrthoDB" id="286404at2"/>
<feature type="domain" description="Ketoreductase" evidence="3">
    <location>
        <begin position="8"/>
        <end position="186"/>
    </location>
</feature>
<protein>
    <submittedName>
        <fullName evidence="4">Short-chain dehydrogenase</fullName>
    </submittedName>
</protein>
<sequence length="245" mass="25735">MDQGLHGKRVLVTGGTRGIGRATTLAFARAGAWVLACHHSADEAAESLARELKDLGERNGVVRADVTSRRDVERLADVVRTEWERLDVLVNNVGVDGGVAFADITDTEWHRLLGHNVTAAYLVTQAMLELLVDGASVVNVGSSVALRGRVNGVHYTASKAAVIGFTRGLCKELGPRGIRVNTVAPGLTETEPGAGLPPHAVERIVGMTALGRICQPEDVAGAVLFLAGDTSRYISGVTLNVDGGV</sequence>
<dbReference type="PROSITE" id="PS00061">
    <property type="entry name" value="ADH_SHORT"/>
    <property type="match status" value="1"/>
</dbReference>
<evidence type="ECO:0000259" key="3">
    <source>
        <dbReference type="SMART" id="SM00822"/>
    </source>
</evidence>
<dbReference type="Gene3D" id="3.40.50.720">
    <property type="entry name" value="NAD(P)-binding Rossmann-like Domain"/>
    <property type="match status" value="1"/>
</dbReference>